<keyword evidence="3" id="KW-0813">Transport</keyword>
<dbReference type="Proteomes" id="UP000490980">
    <property type="component" value="Unassembled WGS sequence"/>
</dbReference>
<evidence type="ECO:0000256" key="7">
    <source>
        <dbReference type="ARBA" id="ARBA00023136"/>
    </source>
</evidence>
<keyword evidence="4" id="KW-1003">Cell membrane</keyword>
<dbReference type="InterPro" id="IPR020846">
    <property type="entry name" value="MFS_dom"/>
</dbReference>
<dbReference type="GO" id="GO:0005886">
    <property type="term" value="C:plasma membrane"/>
    <property type="evidence" value="ECO:0007669"/>
    <property type="project" value="UniProtKB-SubCell"/>
</dbReference>
<accession>A0A7X5UBD1</accession>
<feature type="transmembrane region" description="Helical" evidence="8">
    <location>
        <begin position="304"/>
        <end position="324"/>
    </location>
</feature>
<organism evidence="10 11">
    <name type="scientific">Luteibacter anthropi</name>
    <dbReference type="NCBI Taxonomy" id="564369"/>
    <lineage>
        <taxon>Bacteria</taxon>
        <taxon>Pseudomonadati</taxon>
        <taxon>Pseudomonadota</taxon>
        <taxon>Gammaproteobacteria</taxon>
        <taxon>Lysobacterales</taxon>
        <taxon>Rhodanobacteraceae</taxon>
        <taxon>Luteibacter</taxon>
    </lineage>
</organism>
<feature type="domain" description="Major facilitator superfamily (MFS) profile" evidence="9">
    <location>
        <begin position="18"/>
        <end position="505"/>
    </location>
</feature>
<dbReference type="Pfam" id="PF07690">
    <property type="entry name" value="MFS_1"/>
    <property type="match status" value="1"/>
</dbReference>
<feature type="transmembrane region" description="Helical" evidence="8">
    <location>
        <begin position="85"/>
        <end position="103"/>
    </location>
</feature>
<dbReference type="AlphaFoldDB" id="A0A7X5UBD1"/>
<evidence type="ECO:0000256" key="8">
    <source>
        <dbReference type="SAM" id="Phobius"/>
    </source>
</evidence>
<dbReference type="NCBIfam" id="TIGR00711">
    <property type="entry name" value="efflux_EmrB"/>
    <property type="match status" value="1"/>
</dbReference>
<feature type="transmembrane region" description="Helical" evidence="8">
    <location>
        <begin position="482"/>
        <end position="500"/>
    </location>
</feature>
<evidence type="ECO:0000313" key="11">
    <source>
        <dbReference type="Proteomes" id="UP000490980"/>
    </source>
</evidence>
<dbReference type="EMBL" id="JAARLZ010000006">
    <property type="protein sequence ID" value="NII07300.1"/>
    <property type="molecule type" value="Genomic_DNA"/>
</dbReference>
<keyword evidence="11" id="KW-1185">Reference proteome</keyword>
<feature type="transmembrane region" description="Helical" evidence="8">
    <location>
        <begin position="336"/>
        <end position="355"/>
    </location>
</feature>
<feature type="transmembrane region" description="Helical" evidence="8">
    <location>
        <begin position="361"/>
        <end position="384"/>
    </location>
</feature>
<keyword evidence="5 8" id="KW-0812">Transmembrane</keyword>
<feature type="transmembrane region" description="Helical" evidence="8">
    <location>
        <begin position="235"/>
        <end position="254"/>
    </location>
</feature>
<evidence type="ECO:0000256" key="3">
    <source>
        <dbReference type="ARBA" id="ARBA00022448"/>
    </source>
</evidence>
<name>A0A7X5UBD1_9GAMM</name>
<dbReference type="PRINTS" id="PR01036">
    <property type="entry name" value="TCRTETB"/>
</dbReference>
<dbReference type="InterPro" id="IPR004638">
    <property type="entry name" value="EmrB-like"/>
</dbReference>
<feature type="transmembrane region" description="Helical" evidence="8">
    <location>
        <begin position="109"/>
        <end position="131"/>
    </location>
</feature>
<keyword evidence="7 8" id="KW-0472">Membrane</keyword>
<evidence type="ECO:0000256" key="6">
    <source>
        <dbReference type="ARBA" id="ARBA00022989"/>
    </source>
</evidence>
<feature type="transmembrane region" description="Helical" evidence="8">
    <location>
        <begin position="275"/>
        <end position="298"/>
    </location>
</feature>
<evidence type="ECO:0000256" key="2">
    <source>
        <dbReference type="ARBA" id="ARBA00008537"/>
    </source>
</evidence>
<dbReference type="Gene3D" id="1.20.1250.20">
    <property type="entry name" value="MFS general substrate transporter like domains"/>
    <property type="match status" value="1"/>
</dbReference>
<dbReference type="SUPFAM" id="SSF103473">
    <property type="entry name" value="MFS general substrate transporter"/>
    <property type="match status" value="1"/>
</dbReference>
<dbReference type="GO" id="GO:0022857">
    <property type="term" value="F:transmembrane transporter activity"/>
    <property type="evidence" value="ECO:0007669"/>
    <property type="project" value="InterPro"/>
</dbReference>
<feature type="transmembrane region" description="Helical" evidence="8">
    <location>
        <begin position="204"/>
        <end position="223"/>
    </location>
</feature>
<reference evidence="10 11" key="1">
    <citation type="submission" date="2020-03" db="EMBL/GenBank/DDBJ databases">
        <authorList>
            <person name="Lai Q."/>
        </authorList>
    </citation>
    <scope>NUCLEOTIDE SEQUENCE [LARGE SCALE GENOMIC DNA]</scope>
    <source>
        <strain evidence="10 11">CCUG 25036</strain>
    </source>
</reference>
<comment type="subcellular location">
    <subcellularLocation>
        <location evidence="1">Cell membrane</location>
        <topology evidence="1">Multi-pass membrane protein</topology>
    </subcellularLocation>
</comment>
<feature type="transmembrane region" description="Helical" evidence="8">
    <location>
        <begin position="170"/>
        <end position="192"/>
    </location>
</feature>
<evidence type="ECO:0000259" key="9">
    <source>
        <dbReference type="PROSITE" id="PS50850"/>
    </source>
</evidence>
<feature type="transmembrane region" description="Helical" evidence="8">
    <location>
        <begin position="12"/>
        <end position="36"/>
    </location>
</feature>
<feature type="transmembrane region" description="Helical" evidence="8">
    <location>
        <begin position="143"/>
        <end position="164"/>
    </location>
</feature>
<sequence length="513" mass="54819">MPAPAGPKPLQGGPLVLLTIAVAFSTFMEILDMTIVNVAVPHIAGSLGVSSSEGTWAISSYALASAIMQPLTGWLARRFGEVKTFCFSVALFVVFSMLCGLATSMPMLVIFRLLQGAGSGPMVALSLSLLLASYPKTKQGMALAMWAMTVVVAPIFGPILGGYLTDNFSWPWIFYINVPVGAAAGFVTWSILRHRETKTVRAPIDSVGLLLLVVGVGSLQFMLDNGNDHDWFASPMILTLGLIALVALVFLVIWELTAKHPVVDLSLFARRNFAVGVTALSLGMLAFFGINVVFPLWLQTTLGYTAIWAGLATAPVGILAFLVSPIIGRNIQRLELRAVVTFAFLVFAFTSFWFAGFNSGASYASLVLPRFIMGIAIACFFIPLNQIFLSGLNPDQIAGASGLANFCRTLASSVSTAITVTLWQHRGEFHHASLTEYVTQASPAATAYTQRLSTIGIQGKPSLAVVDQVLNREALTLAVNDVFWGCAILFLLLIPVLWLAKPPFGNAGGAAAH</sequence>
<dbReference type="RefSeq" id="WP_166949240.1">
    <property type="nucleotide sequence ID" value="NZ_JAARLZ010000006.1"/>
</dbReference>
<dbReference type="PROSITE" id="PS50850">
    <property type="entry name" value="MFS"/>
    <property type="match status" value="1"/>
</dbReference>
<dbReference type="Gene3D" id="1.20.1720.10">
    <property type="entry name" value="Multidrug resistance protein D"/>
    <property type="match status" value="1"/>
</dbReference>
<comment type="similarity">
    <text evidence="2">Belongs to the major facilitator superfamily. EmrB family.</text>
</comment>
<protein>
    <submittedName>
        <fullName evidence="10">DHA2 family efflux MFS transporter permease subunit</fullName>
    </submittedName>
</protein>
<dbReference type="CDD" id="cd17503">
    <property type="entry name" value="MFS_LmrB_MDR_like"/>
    <property type="match status" value="1"/>
</dbReference>
<evidence type="ECO:0000256" key="4">
    <source>
        <dbReference type="ARBA" id="ARBA00022475"/>
    </source>
</evidence>
<dbReference type="InterPro" id="IPR011701">
    <property type="entry name" value="MFS"/>
</dbReference>
<dbReference type="PANTHER" id="PTHR42718">
    <property type="entry name" value="MAJOR FACILITATOR SUPERFAMILY MULTIDRUG TRANSPORTER MFSC"/>
    <property type="match status" value="1"/>
</dbReference>
<evidence type="ECO:0000313" key="10">
    <source>
        <dbReference type="EMBL" id="NII07300.1"/>
    </source>
</evidence>
<dbReference type="PANTHER" id="PTHR42718:SF9">
    <property type="entry name" value="MAJOR FACILITATOR SUPERFAMILY MULTIDRUG TRANSPORTER MFSC"/>
    <property type="match status" value="1"/>
</dbReference>
<evidence type="ECO:0000256" key="5">
    <source>
        <dbReference type="ARBA" id="ARBA00022692"/>
    </source>
</evidence>
<proteinExistence type="inferred from homology"/>
<keyword evidence="6 8" id="KW-1133">Transmembrane helix</keyword>
<comment type="caution">
    <text evidence="10">The sequence shown here is derived from an EMBL/GenBank/DDBJ whole genome shotgun (WGS) entry which is preliminary data.</text>
</comment>
<dbReference type="InterPro" id="IPR036259">
    <property type="entry name" value="MFS_trans_sf"/>
</dbReference>
<gene>
    <name evidence="10" type="ORF">HBF25_13000</name>
</gene>
<evidence type="ECO:0000256" key="1">
    <source>
        <dbReference type="ARBA" id="ARBA00004651"/>
    </source>
</evidence>